<evidence type="ECO:0000256" key="1">
    <source>
        <dbReference type="SAM" id="MobiDB-lite"/>
    </source>
</evidence>
<feature type="region of interest" description="Disordered" evidence="1">
    <location>
        <begin position="1"/>
        <end position="47"/>
    </location>
</feature>
<proteinExistence type="predicted"/>
<protein>
    <submittedName>
        <fullName evidence="2">Uncharacterized protein</fullName>
    </submittedName>
</protein>
<gene>
    <name evidence="2" type="ORF">SDC9_207343</name>
</gene>
<dbReference type="AlphaFoldDB" id="A0A645J929"/>
<organism evidence="2">
    <name type="scientific">bioreactor metagenome</name>
    <dbReference type="NCBI Taxonomy" id="1076179"/>
    <lineage>
        <taxon>unclassified sequences</taxon>
        <taxon>metagenomes</taxon>
        <taxon>ecological metagenomes</taxon>
    </lineage>
</organism>
<sequence>MAQQLHHRAVDAEYNGQHAAGYAGQDSTAADQGALQDAHQHQGRAFI</sequence>
<dbReference type="EMBL" id="VSSQ01133843">
    <property type="protein sequence ID" value="MPN59622.1"/>
    <property type="molecule type" value="Genomic_DNA"/>
</dbReference>
<reference evidence="2" key="1">
    <citation type="submission" date="2019-08" db="EMBL/GenBank/DDBJ databases">
        <authorList>
            <person name="Kucharzyk K."/>
            <person name="Murdoch R.W."/>
            <person name="Higgins S."/>
            <person name="Loffler F."/>
        </authorList>
    </citation>
    <scope>NUCLEOTIDE SEQUENCE</scope>
</reference>
<name>A0A645J929_9ZZZZ</name>
<evidence type="ECO:0000313" key="2">
    <source>
        <dbReference type="EMBL" id="MPN59622.1"/>
    </source>
</evidence>
<comment type="caution">
    <text evidence="2">The sequence shown here is derived from an EMBL/GenBank/DDBJ whole genome shotgun (WGS) entry which is preliminary data.</text>
</comment>
<accession>A0A645J929</accession>